<dbReference type="GO" id="GO:0004312">
    <property type="term" value="F:fatty acid synthase activity"/>
    <property type="evidence" value="ECO:0007669"/>
    <property type="project" value="TreeGrafter"/>
</dbReference>
<evidence type="ECO:0000256" key="10">
    <source>
        <dbReference type="SAM" id="MobiDB-lite"/>
    </source>
</evidence>
<evidence type="ECO:0000256" key="2">
    <source>
        <dbReference type="ARBA" id="ARBA00004792"/>
    </source>
</evidence>
<dbReference type="Pfam" id="PF00109">
    <property type="entry name" value="ketoacyl-synt"/>
    <property type="match status" value="1"/>
</dbReference>
<dbReference type="Pfam" id="PF02801">
    <property type="entry name" value="Ketoacyl-synt_C"/>
    <property type="match status" value="1"/>
</dbReference>
<evidence type="ECO:0000256" key="6">
    <source>
        <dbReference type="ARBA" id="ARBA00023194"/>
    </source>
</evidence>
<dbReference type="SMART" id="SM00825">
    <property type="entry name" value="PKS_KS"/>
    <property type="match status" value="1"/>
</dbReference>
<feature type="region of interest" description="Disordered" evidence="10">
    <location>
        <begin position="1066"/>
        <end position="1107"/>
    </location>
</feature>
<dbReference type="InterPro" id="IPR014043">
    <property type="entry name" value="Acyl_transferase_dom"/>
</dbReference>
<dbReference type="InterPro" id="IPR001227">
    <property type="entry name" value="Ac_transferase_dom_sf"/>
</dbReference>
<dbReference type="PROSITE" id="PS00606">
    <property type="entry name" value="KS3_1"/>
    <property type="match status" value="1"/>
</dbReference>
<dbReference type="InterPro" id="IPR049551">
    <property type="entry name" value="PKS_DH_C"/>
</dbReference>
<dbReference type="SMART" id="SM00826">
    <property type="entry name" value="PKS_DH"/>
    <property type="match status" value="1"/>
</dbReference>
<dbReference type="PANTHER" id="PTHR43775">
    <property type="entry name" value="FATTY ACID SYNTHASE"/>
    <property type="match status" value="1"/>
</dbReference>
<comment type="cofactor">
    <cofactor evidence="1">
        <name>pantetheine 4'-phosphate</name>
        <dbReference type="ChEBI" id="CHEBI:47942"/>
    </cofactor>
</comment>
<dbReference type="InterPro" id="IPR050091">
    <property type="entry name" value="PKS_NRPS_Biosynth_Enz"/>
</dbReference>
<dbReference type="SUPFAM" id="SSF47336">
    <property type="entry name" value="ACP-like"/>
    <property type="match status" value="1"/>
</dbReference>
<feature type="compositionally biased region" description="Polar residues" evidence="10">
    <location>
        <begin position="1"/>
        <end position="13"/>
    </location>
</feature>
<feature type="region of interest" description="N-terminal hotdog fold" evidence="9">
    <location>
        <begin position="956"/>
        <end position="1094"/>
    </location>
</feature>
<evidence type="ECO:0000259" key="13">
    <source>
        <dbReference type="PROSITE" id="PS52019"/>
    </source>
</evidence>
<dbReference type="CDD" id="cd00833">
    <property type="entry name" value="PKS"/>
    <property type="match status" value="1"/>
</dbReference>
<evidence type="ECO:0000256" key="1">
    <source>
        <dbReference type="ARBA" id="ARBA00001957"/>
    </source>
</evidence>
<evidence type="ECO:0000313" key="14">
    <source>
        <dbReference type="EMBL" id="BAF02927.1"/>
    </source>
</evidence>
<proteinExistence type="predicted"/>
<feature type="compositionally biased region" description="Basic and acidic residues" evidence="10">
    <location>
        <begin position="1090"/>
        <end position="1099"/>
    </location>
</feature>
<organism evidence="14">
    <name type="scientific">Streptomyces halstedii</name>
    <dbReference type="NCBI Taxonomy" id="1944"/>
    <lineage>
        <taxon>Bacteria</taxon>
        <taxon>Bacillati</taxon>
        <taxon>Actinomycetota</taxon>
        <taxon>Actinomycetes</taxon>
        <taxon>Kitasatosporales</taxon>
        <taxon>Streptomycetaceae</taxon>
        <taxon>Streptomyces</taxon>
    </lineage>
</organism>
<dbReference type="SMART" id="SM01294">
    <property type="entry name" value="PKS_PP_betabranch"/>
    <property type="match status" value="1"/>
</dbReference>
<dbReference type="InterPro" id="IPR029058">
    <property type="entry name" value="AB_hydrolase_fold"/>
</dbReference>
<dbReference type="Gene3D" id="3.40.366.10">
    <property type="entry name" value="Malonyl-Coenzyme A Acyl Carrier Protein, domain 2"/>
    <property type="match status" value="1"/>
</dbReference>
<dbReference type="SUPFAM" id="SSF55048">
    <property type="entry name" value="Probable ACP-binding domain of malonyl-CoA ACP transacylase"/>
    <property type="match status" value="1"/>
</dbReference>
<dbReference type="Gene3D" id="3.30.70.3290">
    <property type="match status" value="1"/>
</dbReference>
<dbReference type="Pfam" id="PF00975">
    <property type="entry name" value="Thioesterase"/>
    <property type="match status" value="1"/>
</dbReference>
<dbReference type="InterPro" id="IPR018201">
    <property type="entry name" value="Ketoacyl_synth_AS"/>
</dbReference>
<keyword evidence="3" id="KW-0596">Phosphopantetheine</keyword>
<dbReference type="InterPro" id="IPR015083">
    <property type="entry name" value="NorB/c/GfsB-D-like_docking"/>
</dbReference>
<feature type="domain" description="PKS/mFAS DH" evidence="13">
    <location>
        <begin position="956"/>
        <end position="1248"/>
    </location>
</feature>
<dbReference type="SMART" id="SM00823">
    <property type="entry name" value="PKS_PP"/>
    <property type="match status" value="1"/>
</dbReference>
<evidence type="ECO:0000256" key="8">
    <source>
        <dbReference type="ARBA" id="ARBA00023315"/>
    </source>
</evidence>
<feature type="active site" description="Proton acceptor; for dehydratase activity" evidence="9">
    <location>
        <position position="988"/>
    </location>
</feature>
<dbReference type="InterPro" id="IPR016039">
    <property type="entry name" value="Thiolase-like"/>
</dbReference>
<sequence>MTGTQRNAANREQSGAMGTEGTMNEERLRDYLKRATTSLVEARGRVAELEERATEPLAVVGMGCRFPGGVTSPDELWRLVADGADGVTGFPEDRGWDTGALYDPDPDQQGTSYTREGGFLHGAGEFDPAFFGISPREAMAMDPQQRLLLETSWEAVEHAGIGPRSLAGRDVGVFIGTNGQDYGVVAQQVLKDADGYLLTGNAASVVSGRIAYALGIEGPAVTVDTACSSSLVALHLAGQALRQGECSMALVGGVTVMATPTGFVEFSRQRGLAADGRCKAFAAAADGTGWAEGVGVLLVERLSDAQRRGHQVLAVVRSSAVNQDGASNGLTAPNGPAQQRVIRQALSAAGLSAADVDAVEAHGTGTTLGDPIEAQALLATYGQARPAGRPLRLGSVKSNLGHTQAAAGVAGVIKMVMALRHGVLPATLYVDEPTPHVDWASGAVELLTEAMPWPETGRPRRAAVSSFGISGTNAHTILEQAPEDDTEAGTATAPAADDRRPLAWVVSGQGRGGLRGQLARLADWARSHPEHSAADIARSLVTTRSVLDDRVVVLGADRDALLTGLDAAHDGAPRAGVISSPDGEPTSLNRAVFVFPGQGSQWVGMGRELYASSPVFRARLDECAAALDPLVDWSLIDVVRGEPGTPGLERVDVVQPVLWAVMVSLAAVWESWGVTPAAVVGHSQGEIAAACVAGALSVEDAAQVVALRSRAVRAMAGDGAMVSVALPVAEAEALTGDGVSLAAVNGPSSVVLSGDRSALTPVVEGLTAQGVRTKWVPVDYASHSAHMERIHDELLEILSGIEPKTSRIPLYSTVSAEVIDTSRMDASYWFDNIRGTVRFHETVQALIRDDFTAFVEISPHPVLTMSVQDTLDQTEATGVSIGTLRRDENEHETFLTAAAELFVAGTTVDWTAVLDGRGGQRVALPTYAFHRERFWLPSSPGAVGDASGLGLGTVSHPLLGAAVSVADNGTTLLTGRVSLRTHPWLADHAVLGTVILPGTAHVELAIRAGDQVGAARLEELVIHSPLLLTDAADETGQTGQTGDGVDLQVVVGAADGSGYRSIDIHSRPHTDADGSQDDWTHHAGGTLADADSRPVDHTELGTWPPRDAERLDTAGLYERFDAAGFGYGTAFQGLRAVWRRDEEIFADVVLPESEHDDAAAFGIHPALFDAALHAMAAASGSTATESAGRLPFSWSGVSLYAAGASVLRVRLRSVGADAVSLLAVDGAGGPVLSVAELALRPVTEEQFRGGNEPRRDDLFAVAWVPAGPAVTTAPAPRSWAVLGLPGQEEFTGRVVDGLAARGVTAPVLTGLETPVDPPSFPDVVLLPAGGSGADAGPAVTAVLEQIQEWLESPAAESSLLAVVTRGAVPAEPGEDVPGLAGAAVWGLIRTAQSENPDRFVLVDADAPALARGGLVDAVTAGEPQVAVRGEALRVPRVRRVPVPEPLDRADWSTSGTVLITGGTGVLGAALARRLVASGARRLLLTGRRGPEAPGAADLVAALEQDGAVVHVVACDVADRDAVAALLAGIPGEAPLTAVVHAAGVLDDGVVGSMTPERVAAVLAPKADAARHLHELTAGVELSAFVLFSSASGTFGNPGQSNYAAANAYLDALAHHRRAHGLPALALGWGLWERSSAMTGHLDAADRDRLDQGGSGTLSTERGLELFDAATALPDAPALLPVPLDLRRLRTQAARGQLHPLLRELVPVRVRRSAAGATEDAGAFAGRLAGLDEAERLRIVRELVRAQTAAVLGHRDADGIGRDRRFLEIGFDSLTALDLRNRLNRATGLRLPATLVFEHPTPGAVAERLHALLSGSAVVTAAGADGPRSGSAVPGPDIKGLFTQACARGRHADALGMLMAIGDVVPTLDPADPAPEPVFLARGDEGTRVICFPAFGAMSGPHEYARFAAHFAGDRDVVALTYPGFVPGTAVPASVDDLAGVLATVIAENLTDRPFALLGHSSGGMVAQAVAERLEAVGVVPAAVVPMDVYLPEQGTIENIAASMMDNFLSRDGGAVPITGQSLIAMGKYFKIFTEWGPGPVAAPTVFVRARDPLSETDAQVDWRPEWPLPHTPVEVSGNHFTMMEESAGSTADTLKGHLK</sequence>
<keyword evidence="8" id="KW-0012">Acyltransferase</keyword>
<dbReference type="InterPro" id="IPR020802">
    <property type="entry name" value="TesA-like"/>
</dbReference>
<evidence type="ECO:0000259" key="11">
    <source>
        <dbReference type="PROSITE" id="PS50075"/>
    </source>
</evidence>
<dbReference type="Gene3D" id="3.40.50.720">
    <property type="entry name" value="NAD(P)-binding Rossmann-like Domain"/>
    <property type="match status" value="1"/>
</dbReference>
<dbReference type="SUPFAM" id="SSF53901">
    <property type="entry name" value="Thiolase-like"/>
    <property type="match status" value="1"/>
</dbReference>
<dbReference type="Pfam" id="PF08659">
    <property type="entry name" value="KR"/>
    <property type="match status" value="1"/>
</dbReference>
<dbReference type="Pfam" id="PF21089">
    <property type="entry name" value="PKS_DH_N"/>
    <property type="match status" value="1"/>
</dbReference>
<dbReference type="PROSITE" id="PS00012">
    <property type="entry name" value="PHOSPHOPANTETHEINE"/>
    <property type="match status" value="1"/>
</dbReference>
<name>Q0PCZ8_STRHA</name>
<dbReference type="InterPro" id="IPR016035">
    <property type="entry name" value="Acyl_Trfase/lysoPLipase"/>
</dbReference>
<dbReference type="Pfam" id="PF00698">
    <property type="entry name" value="Acyl_transf_1"/>
    <property type="match status" value="1"/>
</dbReference>
<dbReference type="Pfam" id="PF08990">
    <property type="entry name" value="Docking"/>
    <property type="match status" value="1"/>
</dbReference>
<dbReference type="GO" id="GO:0006633">
    <property type="term" value="P:fatty acid biosynthetic process"/>
    <property type="evidence" value="ECO:0007669"/>
    <property type="project" value="InterPro"/>
</dbReference>
<dbReference type="FunFam" id="1.10.1200.10:FF:000007">
    <property type="entry name" value="Probable polyketide synthase pks17"/>
    <property type="match status" value="1"/>
</dbReference>
<dbReference type="Gene3D" id="1.10.1200.10">
    <property type="entry name" value="ACP-like"/>
    <property type="match status" value="1"/>
</dbReference>
<dbReference type="InterPro" id="IPR006162">
    <property type="entry name" value="Ppantetheine_attach_site"/>
</dbReference>
<keyword evidence="7" id="KW-0511">Multifunctional enzyme</keyword>
<dbReference type="Pfam" id="PF22953">
    <property type="entry name" value="SpnB_Rossmann"/>
    <property type="match status" value="1"/>
</dbReference>
<dbReference type="InterPro" id="IPR009081">
    <property type="entry name" value="PP-bd_ACP"/>
</dbReference>
<dbReference type="PROSITE" id="PS52004">
    <property type="entry name" value="KS3_2"/>
    <property type="match status" value="1"/>
</dbReference>
<dbReference type="EMBL" id="AB241068">
    <property type="protein sequence ID" value="BAF02927.1"/>
    <property type="molecule type" value="Genomic_DNA"/>
</dbReference>
<dbReference type="InterPro" id="IPR042104">
    <property type="entry name" value="PKS_dehydratase_sf"/>
</dbReference>
<dbReference type="Gene3D" id="3.40.47.10">
    <property type="match status" value="1"/>
</dbReference>
<keyword evidence="6" id="KW-0045">Antibiotic biosynthesis</keyword>
<dbReference type="Gene3D" id="3.40.50.1820">
    <property type="entry name" value="alpha/beta hydrolase"/>
    <property type="match status" value="1"/>
</dbReference>
<dbReference type="Pfam" id="PF16197">
    <property type="entry name" value="KAsynt_C_assoc"/>
    <property type="match status" value="1"/>
</dbReference>
<dbReference type="InterPro" id="IPR014030">
    <property type="entry name" value="Ketoacyl_synth_N"/>
</dbReference>
<dbReference type="InterPro" id="IPR036291">
    <property type="entry name" value="NAD(P)-bd_dom_sf"/>
</dbReference>
<dbReference type="GO" id="GO:0004315">
    <property type="term" value="F:3-oxoacyl-[acyl-carrier-protein] synthase activity"/>
    <property type="evidence" value="ECO:0007669"/>
    <property type="project" value="InterPro"/>
</dbReference>
<evidence type="ECO:0000256" key="4">
    <source>
        <dbReference type="ARBA" id="ARBA00022553"/>
    </source>
</evidence>
<dbReference type="SMART" id="SM00824">
    <property type="entry name" value="PKS_TE"/>
    <property type="match status" value="1"/>
</dbReference>
<dbReference type="InterPro" id="IPR057326">
    <property type="entry name" value="KR_dom"/>
</dbReference>
<evidence type="ECO:0000256" key="5">
    <source>
        <dbReference type="ARBA" id="ARBA00022679"/>
    </source>
</evidence>
<dbReference type="PANTHER" id="PTHR43775:SF51">
    <property type="entry name" value="INACTIVE PHENOLPHTHIOCEROL SYNTHESIS POLYKETIDE SYNTHASE TYPE I PKS1-RELATED"/>
    <property type="match status" value="1"/>
</dbReference>
<dbReference type="Pfam" id="PF14765">
    <property type="entry name" value="PS-DH"/>
    <property type="match status" value="1"/>
</dbReference>
<dbReference type="InterPro" id="IPR036299">
    <property type="entry name" value="Polyketide_synth_docking_sf"/>
</dbReference>
<feature type="active site" description="Proton donor; for dehydratase activity" evidence="9">
    <location>
        <position position="1169"/>
    </location>
</feature>
<dbReference type="Pfam" id="PF00550">
    <property type="entry name" value="PP-binding"/>
    <property type="match status" value="1"/>
</dbReference>
<dbReference type="InterPro" id="IPR020841">
    <property type="entry name" value="PKS_Beta-ketoAc_synthase_dom"/>
</dbReference>
<dbReference type="SUPFAM" id="SSF52151">
    <property type="entry name" value="FabD/lysophospholipase-like"/>
    <property type="match status" value="1"/>
</dbReference>
<protein>
    <submittedName>
        <fullName evidence="14">Type I polyketide synthase</fullName>
    </submittedName>
</protein>
<feature type="domain" description="Carrier" evidence="11">
    <location>
        <begin position="1737"/>
        <end position="1812"/>
    </location>
</feature>
<dbReference type="SUPFAM" id="SSF53474">
    <property type="entry name" value="alpha/beta-Hydrolases"/>
    <property type="match status" value="1"/>
</dbReference>
<dbReference type="Gene3D" id="3.10.129.110">
    <property type="entry name" value="Polyketide synthase dehydratase"/>
    <property type="match status" value="1"/>
</dbReference>
<dbReference type="SMART" id="SM00822">
    <property type="entry name" value="PKS_KR"/>
    <property type="match status" value="1"/>
</dbReference>
<evidence type="ECO:0000256" key="7">
    <source>
        <dbReference type="ARBA" id="ARBA00023268"/>
    </source>
</evidence>
<dbReference type="InterPro" id="IPR032821">
    <property type="entry name" value="PKS_assoc"/>
</dbReference>
<dbReference type="FunFam" id="3.40.366.10:FF:000002">
    <property type="entry name" value="Probable polyketide synthase 2"/>
    <property type="match status" value="1"/>
</dbReference>
<dbReference type="PROSITE" id="PS52019">
    <property type="entry name" value="PKS_MFAS_DH"/>
    <property type="match status" value="1"/>
</dbReference>
<dbReference type="SUPFAM" id="SSF101173">
    <property type="entry name" value="Docking domain B of the erythromycin polyketide synthase (DEBS)"/>
    <property type="match status" value="1"/>
</dbReference>
<dbReference type="InterPro" id="IPR049552">
    <property type="entry name" value="PKS_DH_N"/>
</dbReference>
<feature type="region of interest" description="Disordered" evidence="10">
    <location>
        <begin position="1"/>
        <end position="26"/>
    </location>
</feature>
<feature type="domain" description="Ketosynthase family 3 (KS3)" evidence="12">
    <location>
        <begin position="54"/>
        <end position="480"/>
    </location>
</feature>
<dbReference type="InterPro" id="IPR055123">
    <property type="entry name" value="SpnB-like_Rossmann"/>
</dbReference>
<feature type="region of interest" description="C-terminal hotdog fold" evidence="9">
    <location>
        <begin position="1108"/>
        <end position="1248"/>
    </location>
</feature>
<dbReference type="SMART" id="SM00827">
    <property type="entry name" value="PKS_AT"/>
    <property type="match status" value="1"/>
</dbReference>
<comment type="pathway">
    <text evidence="2">Antibiotic biosynthesis.</text>
</comment>
<dbReference type="InterPro" id="IPR013968">
    <property type="entry name" value="PKS_KR"/>
</dbReference>
<dbReference type="PROSITE" id="PS50075">
    <property type="entry name" value="CARRIER"/>
    <property type="match status" value="1"/>
</dbReference>
<keyword evidence="5" id="KW-0808">Transferase</keyword>
<dbReference type="GO" id="GO:0033068">
    <property type="term" value="P:macrolide biosynthetic process"/>
    <property type="evidence" value="ECO:0007669"/>
    <property type="project" value="UniProtKB-ARBA"/>
</dbReference>
<dbReference type="FunFam" id="3.40.47.10:FF:000019">
    <property type="entry name" value="Polyketide synthase type I"/>
    <property type="match status" value="1"/>
</dbReference>
<dbReference type="InterPro" id="IPR014031">
    <property type="entry name" value="Ketoacyl_synth_C"/>
</dbReference>
<dbReference type="CDD" id="cd08956">
    <property type="entry name" value="KR_3_FAS_SDR_x"/>
    <property type="match status" value="1"/>
</dbReference>
<reference evidence="14" key="1">
    <citation type="submission" date="2005-11" db="EMBL/GenBank/DDBJ databases">
        <title>Full length of halstoctacosanolide biosynthetic gene cluster.</title>
        <authorList>
            <person name="Tohyama S."/>
            <person name="Kakinuma K."/>
            <person name="Eguchi T."/>
        </authorList>
    </citation>
    <scope>NUCLEOTIDE SEQUENCE</scope>
    <source>
        <strain evidence="14">HC34</strain>
    </source>
</reference>
<dbReference type="GO" id="GO:0031177">
    <property type="term" value="F:phosphopantetheine binding"/>
    <property type="evidence" value="ECO:0007669"/>
    <property type="project" value="InterPro"/>
</dbReference>
<evidence type="ECO:0000259" key="12">
    <source>
        <dbReference type="PROSITE" id="PS52004"/>
    </source>
</evidence>
<accession>Q0PCZ8</accession>
<dbReference type="InterPro" id="IPR001031">
    <property type="entry name" value="Thioesterase"/>
</dbReference>
<evidence type="ECO:0000256" key="3">
    <source>
        <dbReference type="ARBA" id="ARBA00022450"/>
    </source>
</evidence>
<dbReference type="InterPro" id="IPR049900">
    <property type="entry name" value="PKS_mFAS_DH"/>
</dbReference>
<dbReference type="InterPro" id="IPR016036">
    <property type="entry name" value="Malonyl_transacylase_ACP-bd"/>
</dbReference>
<keyword evidence="4" id="KW-0597">Phosphoprotein</keyword>
<dbReference type="InterPro" id="IPR020807">
    <property type="entry name" value="PKS_DH"/>
</dbReference>
<evidence type="ECO:0000256" key="9">
    <source>
        <dbReference type="PROSITE-ProRule" id="PRU01363"/>
    </source>
</evidence>
<dbReference type="SUPFAM" id="SSF51735">
    <property type="entry name" value="NAD(P)-binding Rossmann-fold domains"/>
    <property type="match status" value="2"/>
</dbReference>
<dbReference type="InterPro" id="IPR020806">
    <property type="entry name" value="PKS_PP-bd"/>
</dbReference>
<gene>
    <name evidence="14" type="primary">hlsG</name>
</gene>
<dbReference type="InterPro" id="IPR036736">
    <property type="entry name" value="ACP-like_sf"/>
</dbReference>